<evidence type="ECO:0000313" key="3">
    <source>
        <dbReference type="EMBL" id="GAA0171787.1"/>
    </source>
</evidence>
<dbReference type="SUPFAM" id="SSF56672">
    <property type="entry name" value="DNA/RNA polymerases"/>
    <property type="match status" value="1"/>
</dbReference>
<proteinExistence type="predicted"/>
<dbReference type="AlphaFoldDB" id="A0AAV3R5V9"/>
<feature type="domain" description="Reverse transcriptase" evidence="2">
    <location>
        <begin position="409"/>
        <end position="552"/>
    </location>
</feature>
<name>A0AAV3R5V9_LITER</name>
<dbReference type="PANTHER" id="PTHR24559">
    <property type="entry name" value="TRANSPOSON TY3-I GAG-POL POLYPROTEIN"/>
    <property type="match status" value="1"/>
</dbReference>
<reference evidence="3 4" key="1">
    <citation type="submission" date="2024-01" db="EMBL/GenBank/DDBJ databases">
        <title>The complete chloroplast genome sequence of Lithospermum erythrorhizon: insights into the phylogenetic relationship among Boraginaceae species and the maternal lineages of purple gromwells.</title>
        <authorList>
            <person name="Okada T."/>
            <person name="Watanabe K."/>
        </authorList>
    </citation>
    <scope>NUCLEOTIDE SEQUENCE [LARGE SCALE GENOMIC DNA]</scope>
</reference>
<dbReference type="InterPro" id="IPR043128">
    <property type="entry name" value="Rev_trsase/Diguanyl_cyclase"/>
</dbReference>
<evidence type="ECO:0000259" key="2">
    <source>
        <dbReference type="Pfam" id="PF00078"/>
    </source>
</evidence>
<feature type="region of interest" description="Disordered" evidence="1">
    <location>
        <begin position="187"/>
        <end position="209"/>
    </location>
</feature>
<feature type="compositionally biased region" description="Basic and acidic residues" evidence="1">
    <location>
        <begin position="188"/>
        <end position="201"/>
    </location>
</feature>
<dbReference type="InterPro" id="IPR053134">
    <property type="entry name" value="RNA-dir_DNA_polymerase"/>
</dbReference>
<dbReference type="InterPro" id="IPR043502">
    <property type="entry name" value="DNA/RNA_pol_sf"/>
</dbReference>
<dbReference type="Proteomes" id="UP001454036">
    <property type="component" value="Unassembled WGS sequence"/>
</dbReference>
<sequence>MLIISTEDLQQSRIIIQGFNQGGDRTLRKVSVHLVIGELETTSWFHVIDAKVTYNILLGRPWIHINTSALQEVEEDLVQAFKYLTLPFTQPEKVVTSPLKGFVTPKEGPKIEHGTMGPKAYDLLLKAEYDPIKDKIIGQLPPEVISNKTHGLNDTQKMLRQKGWSIKNSTVGLGYTSKPPMRLQVNRPIDKHEQDKPKTGKEPSVTHSRPMGAVTWRYPIKREVVFLERTRLEESHFRKQPHKLVHKSYWKRVSPPTEQKTEQYHSLHITVEEGELLPEDATNAPPGLEEDVKITVDELKEVNLGTDDEPRPTYISALLMPEEEAEYMMLLKEFRNLFAWTYKEMLGLDPKVAVHHLVVKENIKPVKQAQRRFRPELIPSIEAEVNKLIEAGFVREVQYPTWLANIVPVRKKNGQIRVCVDFKDLNHTCPKDDFPLPIPELMIDAITGHEALTFMDGSSGYNQIRMDPEDEKLIAFRTPKGVYCYKVMTFGLKIAGTTYQRAMQKVFDDILHKNVECYVDDLVVKSRKRVDHPQDLRMMFKRLREYQLKMNHSNVPSVLPQENSWASLFEDMGI</sequence>
<dbReference type="EMBL" id="BAABME010007825">
    <property type="protein sequence ID" value="GAA0171787.1"/>
    <property type="molecule type" value="Genomic_DNA"/>
</dbReference>
<dbReference type="PANTHER" id="PTHR24559:SF439">
    <property type="entry name" value="RETROTRANSPOSON, UNCLASSIFIED-LIKE PROTEIN"/>
    <property type="match status" value="1"/>
</dbReference>
<accession>A0AAV3R5V9</accession>
<comment type="caution">
    <text evidence="3">The sequence shown here is derived from an EMBL/GenBank/DDBJ whole genome shotgun (WGS) entry which is preliminary data.</text>
</comment>
<dbReference type="Gene3D" id="3.10.10.10">
    <property type="entry name" value="HIV Type 1 Reverse Transcriptase, subunit A, domain 1"/>
    <property type="match status" value="1"/>
</dbReference>
<dbReference type="Pfam" id="PF00078">
    <property type="entry name" value="RVT_1"/>
    <property type="match status" value="1"/>
</dbReference>
<dbReference type="CDD" id="cd00303">
    <property type="entry name" value="retropepsin_like"/>
    <property type="match status" value="1"/>
</dbReference>
<protein>
    <recommendedName>
        <fullName evidence="2">Reverse transcriptase domain-containing protein</fullName>
    </recommendedName>
</protein>
<dbReference type="Gene3D" id="3.30.70.270">
    <property type="match status" value="1"/>
</dbReference>
<evidence type="ECO:0000256" key="1">
    <source>
        <dbReference type="SAM" id="MobiDB-lite"/>
    </source>
</evidence>
<organism evidence="3 4">
    <name type="scientific">Lithospermum erythrorhizon</name>
    <name type="common">Purple gromwell</name>
    <name type="synonym">Lithospermum officinale var. erythrorhizon</name>
    <dbReference type="NCBI Taxonomy" id="34254"/>
    <lineage>
        <taxon>Eukaryota</taxon>
        <taxon>Viridiplantae</taxon>
        <taxon>Streptophyta</taxon>
        <taxon>Embryophyta</taxon>
        <taxon>Tracheophyta</taxon>
        <taxon>Spermatophyta</taxon>
        <taxon>Magnoliopsida</taxon>
        <taxon>eudicotyledons</taxon>
        <taxon>Gunneridae</taxon>
        <taxon>Pentapetalae</taxon>
        <taxon>asterids</taxon>
        <taxon>lamiids</taxon>
        <taxon>Boraginales</taxon>
        <taxon>Boraginaceae</taxon>
        <taxon>Boraginoideae</taxon>
        <taxon>Lithospermeae</taxon>
        <taxon>Lithospermum</taxon>
    </lineage>
</organism>
<dbReference type="InterPro" id="IPR000477">
    <property type="entry name" value="RT_dom"/>
</dbReference>
<keyword evidence="4" id="KW-1185">Reference proteome</keyword>
<evidence type="ECO:0000313" key="4">
    <source>
        <dbReference type="Proteomes" id="UP001454036"/>
    </source>
</evidence>
<dbReference type="CDD" id="cd01647">
    <property type="entry name" value="RT_LTR"/>
    <property type="match status" value="1"/>
</dbReference>
<gene>
    <name evidence="3" type="ORF">LIER_25742</name>
</gene>